<feature type="region of interest" description="Disordered" evidence="1">
    <location>
        <begin position="62"/>
        <end position="95"/>
    </location>
</feature>
<reference evidence="2" key="1">
    <citation type="submission" date="2016-04" db="EMBL/GenBank/DDBJ databases">
        <authorList>
            <person name="Nguyen H.D."/>
            <person name="Samba Siva P."/>
            <person name="Cullis J."/>
            <person name="Levesque C.A."/>
            <person name="Hambleton S."/>
        </authorList>
    </citation>
    <scope>NUCLEOTIDE SEQUENCE</scope>
    <source>
        <strain evidence="2">DAOMC 236426</strain>
    </source>
</reference>
<evidence type="ECO:0000256" key="1">
    <source>
        <dbReference type="SAM" id="MobiDB-lite"/>
    </source>
</evidence>
<proteinExistence type="predicted"/>
<evidence type="ECO:0000313" key="3">
    <source>
        <dbReference type="Proteomes" id="UP000077684"/>
    </source>
</evidence>
<comment type="caution">
    <text evidence="2">The sequence shown here is derived from an EMBL/GenBank/DDBJ whole genome shotgun (WGS) entry which is preliminary data.</text>
</comment>
<dbReference type="Proteomes" id="UP000077684">
    <property type="component" value="Unassembled WGS sequence"/>
</dbReference>
<protein>
    <submittedName>
        <fullName evidence="2">Uncharacterized protein</fullName>
    </submittedName>
</protein>
<name>A0A8X7ST28_9BASI</name>
<feature type="compositionally biased region" description="Acidic residues" evidence="1">
    <location>
        <begin position="70"/>
        <end position="79"/>
    </location>
</feature>
<dbReference type="AlphaFoldDB" id="A0A8X7ST28"/>
<dbReference type="EMBL" id="LWDE02002002">
    <property type="protein sequence ID" value="KAE8238723.1"/>
    <property type="molecule type" value="Genomic_DNA"/>
</dbReference>
<keyword evidence="3" id="KW-1185">Reference proteome</keyword>
<sequence>MYTNLTPRLRRLFTSSFFGATFFGAFLTVAATTALASSAAQGEGPLACPAQQRKKRDALEAGRRRLAMQQEEEEEEEELRGESALSHMDSRRVGERVRLTSKGGWIEIPELKPSR</sequence>
<organism evidence="2 3">
    <name type="scientific">Tilletia controversa</name>
    <name type="common">dwarf bunt fungus</name>
    <dbReference type="NCBI Taxonomy" id="13291"/>
    <lineage>
        <taxon>Eukaryota</taxon>
        <taxon>Fungi</taxon>
        <taxon>Dikarya</taxon>
        <taxon>Basidiomycota</taxon>
        <taxon>Ustilaginomycotina</taxon>
        <taxon>Exobasidiomycetes</taxon>
        <taxon>Tilletiales</taxon>
        <taxon>Tilletiaceae</taxon>
        <taxon>Tilletia</taxon>
    </lineage>
</organism>
<accession>A0A8X7ST28</accession>
<reference evidence="2" key="2">
    <citation type="journal article" date="2019" name="IMA Fungus">
        <title>Genome sequencing and comparison of five Tilletia species to identify candidate genes for the detection of regulated species infecting wheat.</title>
        <authorList>
            <person name="Nguyen H.D.T."/>
            <person name="Sultana T."/>
            <person name="Kesanakurti P."/>
            <person name="Hambleton S."/>
        </authorList>
    </citation>
    <scope>NUCLEOTIDE SEQUENCE</scope>
    <source>
        <strain evidence="2">DAOMC 236426</strain>
    </source>
</reference>
<evidence type="ECO:0000313" key="2">
    <source>
        <dbReference type="EMBL" id="KAE8238723.1"/>
    </source>
</evidence>
<gene>
    <name evidence="2" type="ORF">A4X06_0g8650</name>
</gene>